<dbReference type="Pfam" id="PF06074">
    <property type="entry name" value="Portal_Mu"/>
    <property type="match status" value="1"/>
</dbReference>
<comment type="caution">
    <text evidence="2">The sequence shown here is derived from an EMBL/GenBank/DDBJ whole genome shotgun (WGS) entry which is preliminary data.</text>
</comment>
<organism evidence="2 3">
    <name type="scientific">Kingella oralis ATCC 51147</name>
    <dbReference type="NCBI Taxonomy" id="629741"/>
    <lineage>
        <taxon>Bacteria</taxon>
        <taxon>Pseudomonadati</taxon>
        <taxon>Pseudomonadota</taxon>
        <taxon>Betaproteobacteria</taxon>
        <taxon>Neisseriales</taxon>
        <taxon>Neisseriaceae</taxon>
        <taxon>Kingella</taxon>
    </lineage>
</organism>
<evidence type="ECO:0000313" key="3">
    <source>
        <dbReference type="Proteomes" id="UP000003009"/>
    </source>
</evidence>
<feature type="region of interest" description="Disordered" evidence="1">
    <location>
        <begin position="423"/>
        <end position="442"/>
    </location>
</feature>
<feature type="region of interest" description="Disordered" evidence="1">
    <location>
        <begin position="1"/>
        <end position="23"/>
    </location>
</feature>
<reference evidence="2" key="1">
    <citation type="submission" date="2009-04" db="EMBL/GenBank/DDBJ databases">
        <authorList>
            <person name="Weinstock G."/>
            <person name="Sodergren E."/>
            <person name="Clifton S."/>
            <person name="Fulton L."/>
            <person name="Fulton B."/>
            <person name="Courtney L."/>
            <person name="Fronick C."/>
            <person name="Harrison M."/>
            <person name="Strong C."/>
            <person name="Farmer C."/>
            <person name="Delahaunty K."/>
            <person name="Markovic C."/>
            <person name="Hall O."/>
            <person name="Minx P."/>
            <person name="Tomlinson C."/>
            <person name="Mitreva M."/>
            <person name="Nelson J."/>
            <person name="Hou S."/>
            <person name="Wollam A."/>
            <person name="Pepin K.H."/>
            <person name="Johnson M."/>
            <person name="Bhonagiri V."/>
            <person name="Nash W.E."/>
            <person name="Warren W."/>
            <person name="Chinwalla A."/>
            <person name="Mardis E.R."/>
            <person name="Wilson R.K."/>
        </authorList>
    </citation>
    <scope>NUCLEOTIDE SEQUENCE [LARGE SCALE GENOMIC DNA]</scope>
    <source>
        <strain evidence="2">ATCC 51147</strain>
    </source>
</reference>
<dbReference type="InterPro" id="IPR009279">
    <property type="entry name" value="Portal_Mu"/>
</dbReference>
<proteinExistence type="predicted"/>
<dbReference type="AlphaFoldDB" id="C4GJS4"/>
<dbReference type="RefSeq" id="WP_003797420.1">
    <property type="nucleotide sequence ID" value="NZ_GG665872.1"/>
</dbReference>
<name>C4GJS4_9NEIS</name>
<gene>
    <name evidence="2" type="ORF">GCWU000324_02297</name>
</gene>
<dbReference type="HOGENOM" id="CLU_036594_0_1_4"/>
<evidence type="ECO:0008006" key="4">
    <source>
        <dbReference type="Google" id="ProtNLM"/>
    </source>
</evidence>
<protein>
    <recommendedName>
        <fullName evidence="4">DUF935 domain-containing protein</fullName>
    </recommendedName>
</protein>
<sequence>MAKKAKFNPKTPAQKPTPEAQRQTQEARITANGRVIAEHPSTFITPAKLRALFEDAEGNDIQAQHELFADMEERDSAIAAALATRKMAVLGLDWRVTEPRGANPAEQQLAEAAQSYFDNLAHLDDLLMDLMDAVGHGFAALEIAWQLQGSLNCPARFTPTPQSWFRWDDHDNLLLKTPDHPTGEPLWAMGWVVHRHKNRSVQAARGGLFRTLAWLYMFKHYSAHDFAEFLELYGMPIRIGKYGAGATEKEKQTLLRAVAEIGHNAAGIMPEGMMIELHQAASGTTAGNNPFMTMIEWCEKSATRLILGQTLTSGADGRASTNALGQIHNEVRHDLLVADARRLAQTINRQILEPFLRVNFAIDEDTRLPQFEFDTREAADLAAIAEALPKLVDVGVQIPERWARDKLAIPDALDGEMLLGRASDDKKGAKDAPKQPENNKPPAALNYRHVALNAQGQVAPAWDVAFENGVEDYLREAKFAAQLEPMLQDLGRALAEGEDYEEVETRLIAAYPTLDTRRLQEALTRVLFVADLWGRAQP</sequence>
<accession>C4GJS4</accession>
<feature type="compositionally biased region" description="Basic and acidic residues" evidence="1">
    <location>
        <begin position="423"/>
        <end position="434"/>
    </location>
</feature>
<dbReference type="EMBL" id="ACJW02000003">
    <property type="protein sequence ID" value="EEP68046.1"/>
    <property type="molecule type" value="Genomic_DNA"/>
</dbReference>
<evidence type="ECO:0000313" key="2">
    <source>
        <dbReference type="EMBL" id="EEP68046.1"/>
    </source>
</evidence>
<keyword evidence="3" id="KW-1185">Reference proteome</keyword>
<dbReference type="STRING" id="629741.GCWU000324_02297"/>
<dbReference type="Proteomes" id="UP000003009">
    <property type="component" value="Unassembled WGS sequence"/>
</dbReference>
<dbReference type="GeneID" id="84905795"/>
<evidence type="ECO:0000256" key="1">
    <source>
        <dbReference type="SAM" id="MobiDB-lite"/>
    </source>
</evidence>
<dbReference type="OrthoDB" id="9802690at2"/>